<dbReference type="KEGG" id="psez:HME7025_01861"/>
<proteinExistence type="predicted"/>
<accession>A0A2S2DWP2</accession>
<organism evidence="2 3">
    <name type="scientific">Aquirufa nivalisilvae</name>
    <dbReference type="NCBI Taxonomy" id="2516557"/>
    <lineage>
        <taxon>Bacteria</taxon>
        <taxon>Pseudomonadati</taxon>
        <taxon>Bacteroidota</taxon>
        <taxon>Cytophagia</taxon>
        <taxon>Cytophagales</taxon>
        <taxon>Flectobacillaceae</taxon>
        <taxon>Aquirufa</taxon>
    </lineage>
</organism>
<evidence type="ECO:0000259" key="1">
    <source>
        <dbReference type="Pfam" id="PF18863"/>
    </source>
</evidence>
<dbReference type="EMBL" id="CP029346">
    <property type="protein sequence ID" value="AWL09712.1"/>
    <property type="molecule type" value="Genomic_DNA"/>
</dbReference>
<evidence type="ECO:0000313" key="3">
    <source>
        <dbReference type="Proteomes" id="UP000245468"/>
    </source>
</evidence>
<dbReference type="RefSeq" id="WP_109323378.1">
    <property type="nucleotide sequence ID" value="NZ_CP029346.1"/>
</dbReference>
<feature type="domain" description="HEPN AbiJ-N-terminal" evidence="1">
    <location>
        <begin position="1"/>
        <end position="152"/>
    </location>
</feature>
<dbReference type="Proteomes" id="UP000245468">
    <property type="component" value="Chromosome"/>
</dbReference>
<sequence length="283" mass="32480">MKFSQRLGKASSVKQLQIDSIDDDLKNGLWNAITIFIINNHIEANNLGHYNQFDDLCKNMWHNFYKLPIDTIPHYDSLKTKFIRDSFFQGDWLNVYEHIEFLANIRFIDSNRFMEFCNVIFEREFSGYRFIDGLISPITNESEIEEIEMSIQNSGHFTSLKGVNIHLKSALEKLSDRKSPDYRNSIKESISAIESVAKVISENEKDSLGSALDKIKGKIKLHSALERGFKQLYGYTSDSDGIRHALMENPNCDFEDAKYMLVSSSAFINYLIVKAGKAGITFI</sequence>
<evidence type="ECO:0000313" key="2">
    <source>
        <dbReference type="EMBL" id="AWL09712.1"/>
    </source>
</evidence>
<dbReference type="OrthoDB" id="9786278at2"/>
<name>A0A2S2DWP2_9BACT</name>
<protein>
    <recommendedName>
        <fullName evidence="1">HEPN AbiJ-N-terminal domain-containing protein</fullName>
    </recommendedName>
</protein>
<dbReference type="AlphaFoldDB" id="A0A2S2DWP2"/>
<dbReference type="InterPro" id="IPR049503">
    <property type="entry name" value="AbiJ_NTD4"/>
</dbReference>
<gene>
    <name evidence="2" type="ORF">HME7025_01861</name>
</gene>
<keyword evidence="3" id="KW-1185">Reference proteome</keyword>
<dbReference type="Pfam" id="PF18863">
    <property type="entry name" value="AbiJ_NTD4"/>
    <property type="match status" value="1"/>
</dbReference>
<reference evidence="3" key="1">
    <citation type="submission" date="2018-05" db="EMBL/GenBank/DDBJ databases">
        <title>Pseudarcicella sp. HME7025 Genome sequencing and assembly.</title>
        <authorList>
            <person name="Kim H."/>
            <person name="Kang H."/>
            <person name="Joh K."/>
        </authorList>
    </citation>
    <scope>NUCLEOTIDE SEQUENCE [LARGE SCALE GENOMIC DNA]</scope>
    <source>
        <strain evidence="3">HME7025</strain>
    </source>
</reference>